<dbReference type="GO" id="GO:0008360">
    <property type="term" value="P:regulation of cell shape"/>
    <property type="evidence" value="ECO:0007669"/>
    <property type="project" value="UniProtKB-KW"/>
</dbReference>
<keyword evidence="7 9" id="KW-0460">Magnesium</keyword>
<evidence type="ECO:0000313" key="10">
    <source>
        <dbReference type="EMBL" id="PSR30237.1"/>
    </source>
</evidence>
<feature type="binding site" evidence="9">
    <location>
        <position position="165"/>
    </location>
    <ligand>
        <name>Mg(2+)</name>
        <dbReference type="ChEBI" id="CHEBI:18420"/>
    </ligand>
</feature>
<dbReference type="PANTHER" id="PTHR22926:SF5">
    <property type="entry name" value="PHOSPHO-N-ACETYLMURAMOYL-PENTAPEPTIDE-TRANSFERASE HOMOLOG"/>
    <property type="match status" value="1"/>
</dbReference>
<feature type="transmembrane region" description="Helical" evidence="7">
    <location>
        <begin position="6"/>
        <end position="25"/>
    </location>
</feature>
<evidence type="ECO:0000256" key="3">
    <source>
        <dbReference type="ARBA" id="ARBA00022679"/>
    </source>
</evidence>
<keyword evidence="7" id="KW-0573">Peptidoglycan synthesis</keyword>
<feature type="transmembrane region" description="Helical" evidence="7">
    <location>
        <begin position="247"/>
        <end position="269"/>
    </location>
</feature>
<reference evidence="10 11" key="1">
    <citation type="journal article" date="2014" name="BMC Genomics">
        <title>Comparison of environmental and isolate Sulfobacillus genomes reveals diverse carbon, sulfur, nitrogen, and hydrogen metabolisms.</title>
        <authorList>
            <person name="Justice N.B."/>
            <person name="Norman A."/>
            <person name="Brown C.T."/>
            <person name="Singh A."/>
            <person name="Thomas B.C."/>
            <person name="Banfield J.F."/>
        </authorList>
    </citation>
    <scope>NUCLEOTIDE SEQUENCE [LARGE SCALE GENOMIC DNA]</scope>
    <source>
        <strain evidence="10">AMDSBA1</strain>
    </source>
</reference>
<keyword evidence="3 7" id="KW-0808">Transferase</keyword>
<dbReference type="Proteomes" id="UP000242699">
    <property type="component" value="Unassembled WGS sequence"/>
</dbReference>
<keyword evidence="7" id="KW-0133">Cell shape</keyword>
<organism evidence="10 11">
    <name type="scientific">Sulfobacillus benefaciens</name>
    <dbReference type="NCBI Taxonomy" id="453960"/>
    <lineage>
        <taxon>Bacteria</taxon>
        <taxon>Bacillati</taxon>
        <taxon>Bacillota</taxon>
        <taxon>Clostridia</taxon>
        <taxon>Eubacteriales</taxon>
        <taxon>Clostridiales Family XVII. Incertae Sedis</taxon>
        <taxon>Sulfobacillus</taxon>
    </lineage>
</organism>
<keyword evidence="7 9" id="KW-0479">Metal-binding</keyword>
<dbReference type="GO" id="GO:0008963">
    <property type="term" value="F:phospho-N-acetylmuramoyl-pentapeptide-transferase activity"/>
    <property type="evidence" value="ECO:0007669"/>
    <property type="project" value="UniProtKB-UniRule"/>
</dbReference>
<comment type="similarity">
    <text evidence="2 7">Belongs to the glycosyltransferase 4 family. MraY subfamily.</text>
</comment>
<protein>
    <recommendedName>
        <fullName evidence="7 8">Phospho-N-acetylmuramoyl-pentapeptide-transferase</fullName>
        <ecNumber evidence="7 8">2.7.8.13</ecNumber>
    </recommendedName>
    <alternativeName>
        <fullName evidence="7">UDP-MurNAc-pentapeptide phosphotransferase</fullName>
    </alternativeName>
</protein>
<keyword evidence="5 7" id="KW-1133">Transmembrane helix</keyword>
<feature type="transmembrane region" description="Helical" evidence="7">
    <location>
        <begin position="110"/>
        <end position="128"/>
    </location>
</feature>
<comment type="caution">
    <text evidence="10">The sequence shown here is derived from an EMBL/GenBank/DDBJ whole genome shotgun (WGS) entry which is preliminary data.</text>
</comment>
<comment type="cofactor">
    <cofactor evidence="7 9">
        <name>Mg(2+)</name>
        <dbReference type="ChEBI" id="CHEBI:18420"/>
    </cofactor>
</comment>
<dbReference type="PROSITE" id="PS01348">
    <property type="entry name" value="MRAY_2"/>
    <property type="match status" value="1"/>
</dbReference>
<comment type="catalytic activity">
    <reaction evidence="7">
        <text>UDP-N-acetyl-alpha-D-muramoyl-L-alanyl-gamma-D-glutamyl-meso-2,6-diaminopimeloyl-D-alanyl-D-alanine + di-trans,octa-cis-undecaprenyl phosphate = di-trans,octa-cis-undecaprenyl diphospho-N-acetyl-alpha-D-muramoyl-L-alanyl-D-glutamyl-meso-2,6-diaminopimeloyl-D-alanyl-D-alanine + UMP</text>
        <dbReference type="Rhea" id="RHEA:28386"/>
        <dbReference type="ChEBI" id="CHEBI:57865"/>
        <dbReference type="ChEBI" id="CHEBI:60392"/>
        <dbReference type="ChEBI" id="CHEBI:61386"/>
        <dbReference type="ChEBI" id="CHEBI:61387"/>
        <dbReference type="EC" id="2.7.8.13"/>
    </reaction>
</comment>
<evidence type="ECO:0000256" key="6">
    <source>
        <dbReference type="ARBA" id="ARBA00023136"/>
    </source>
</evidence>
<proteinExistence type="inferred from homology"/>
<dbReference type="InterPro" id="IPR018480">
    <property type="entry name" value="PNAcMuramoyl-5peptid_Trfase_CS"/>
</dbReference>
<evidence type="ECO:0000256" key="5">
    <source>
        <dbReference type="ARBA" id="ARBA00022989"/>
    </source>
</evidence>
<feature type="transmembrane region" description="Helical" evidence="7">
    <location>
        <begin position="196"/>
        <end position="214"/>
    </location>
</feature>
<keyword evidence="4 7" id="KW-0812">Transmembrane</keyword>
<dbReference type="AlphaFoldDB" id="A0A2T2X6Z4"/>
<dbReference type="GO" id="GO:0005886">
    <property type="term" value="C:plasma membrane"/>
    <property type="evidence" value="ECO:0007669"/>
    <property type="project" value="UniProtKB-SubCell"/>
</dbReference>
<dbReference type="InterPro" id="IPR000715">
    <property type="entry name" value="Glycosyl_transferase_4"/>
</dbReference>
<comment type="function">
    <text evidence="7">Catalyzes the initial step of the lipid cycle reactions in the biosynthesis of the cell wall peptidoglycan: transfers peptidoglycan precursor phospho-MurNAc-pentapeptide from UDP-MurNAc-pentapeptide onto the lipid carrier undecaprenyl phosphate, yielding undecaprenyl-pyrophosphoryl-MurNAc-pentapeptide, known as lipid I.</text>
</comment>
<keyword evidence="7" id="KW-0961">Cell wall biogenesis/degradation</keyword>
<dbReference type="Pfam" id="PF00953">
    <property type="entry name" value="Glycos_transf_4"/>
    <property type="match status" value="1"/>
</dbReference>
<feature type="binding site" evidence="9">
    <location>
        <position position="225"/>
    </location>
    <ligand>
        <name>Mg(2+)</name>
        <dbReference type="ChEBI" id="CHEBI:18420"/>
    </ligand>
</feature>
<keyword evidence="7" id="KW-1003">Cell membrane</keyword>
<dbReference type="Pfam" id="PF10555">
    <property type="entry name" value="MraY_sig1"/>
    <property type="match status" value="1"/>
</dbReference>
<sequence length="315" mass="33763">MNVVYGGIFGFVVAFGLGPIVIPTLHRLKFGQTIRDAGPASHLKKQGTPTMGGLLFLLPLPLAVLFFAADSLEAWALVALIWSYGMIGLADDALKVIFKRPLGLKAREKLFFQILFASVFCWLAANRFSADGPYILPFHAGAVSLGWLFGPLSVLAILASGNAVNLTDGLDGLASGAVTLCMAFFAFWGIVHHDMALALVSTVLIGALIGFMRYNIHPAQVFMGDTGSLALGAALAASAVVSRTTLILPLVGILFVIETLSVIIQVLSFKLTGKRVFRMSPLHHHFELGGWSEERVVAVFWLVAAIGAMLAWWGI</sequence>
<evidence type="ECO:0000256" key="7">
    <source>
        <dbReference type="HAMAP-Rule" id="MF_00038"/>
    </source>
</evidence>
<dbReference type="UniPathway" id="UPA00219"/>
<comment type="pathway">
    <text evidence="7">Cell wall biogenesis; peptidoglycan biosynthesis.</text>
</comment>
<dbReference type="GO" id="GO:0071555">
    <property type="term" value="P:cell wall organization"/>
    <property type="evidence" value="ECO:0007669"/>
    <property type="project" value="UniProtKB-KW"/>
</dbReference>
<feature type="transmembrane region" description="Helical" evidence="7">
    <location>
        <begin position="51"/>
        <end position="69"/>
    </location>
</feature>
<feature type="transmembrane region" description="Helical" evidence="7">
    <location>
        <begin position="170"/>
        <end position="190"/>
    </location>
</feature>
<dbReference type="EMBL" id="PXYT01000012">
    <property type="protein sequence ID" value="PSR30237.1"/>
    <property type="molecule type" value="Genomic_DNA"/>
</dbReference>
<dbReference type="EC" id="2.7.8.13" evidence="7 8"/>
<keyword evidence="7" id="KW-0132">Cell division</keyword>
<dbReference type="GO" id="GO:0051301">
    <property type="term" value="P:cell division"/>
    <property type="evidence" value="ECO:0007669"/>
    <property type="project" value="UniProtKB-KW"/>
</dbReference>
<name>A0A2T2X6Z4_9FIRM</name>
<evidence type="ECO:0000256" key="8">
    <source>
        <dbReference type="NCBIfam" id="TIGR00445"/>
    </source>
</evidence>
<feature type="transmembrane region" description="Helical" evidence="7">
    <location>
        <begin position="134"/>
        <end position="158"/>
    </location>
</feature>
<keyword evidence="7" id="KW-0131">Cell cycle</keyword>
<evidence type="ECO:0000313" key="11">
    <source>
        <dbReference type="Proteomes" id="UP000242699"/>
    </source>
</evidence>
<feature type="transmembrane region" description="Helical" evidence="7">
    <location>
        <begin position="296"/>
        <end position="314"/>
    </location>
</feature>
<gene>
    <name evidence="7" type="primary">mraY</name>
    <name evidence="10" type="ORF">C7B43_06925</name>
</gene>
<dbReference type="InterPro" id="IPR003524">
    <property type="entry name" value="PNAcMuramoyl-5peptid_Trfase"/>
</dbReference>
<evidence type="ECO:0000256" key="9">
    <source>
        <dbReference type="PIRSR" id="PIRSR600715-1"/>
    </source>
</evidence>
<dbReference type="GO" id="GO:0046872">
    <property type="term" value="F:metal ion binding"/>
    <property type="evidence" value="ECO:0007669"/>
    <property type="project" value="UniProtKB-KW"/>
</dbReference>
<comment type="subcellular location">
    <subcellularLocation>
        <location evidence="7">Cell membrane</location>
        <topology evidence="7">Multi-pass membrane protein</topology>
    </subcellularLocation>
    <subcellularLocation>
        <location evidence="1">Membrane</location>
        <topology evidence="1">Multi-pass membrane protein</topology>
    </subcellularLocation>
</comment>
<dbReference type="PANTHER" id="PTHR22926">
    <property type="entry name" value="PHOSPHO-N-ACETYLMURAMOYL-PENTAPEPTIDE-TRANSFERASE"/>
    <property type="match status" value="1"/>
</dbReference>
<keyword evidence="6 7" id="KW-0472">Membrane</keyword>
<evidence type="ECO:0000256" key="1">
    <source>
        <dbReference type="ARBA" id="ARBA00004141"/>
    </source>
</evidence>
<dbReference type="GO" id="GO:0051992">
    <property type="term" value="F:UDP-N-acetylmuramoyl-L-alanyl-D-glutamyl-meso-2,6-diaminopimelyl-D-alanyl-D-alanine:undecaprenyl-phosphate transferase activity"/>
    <property type="evidence" value="ECO:0007669"/>
    <property type="project" value="RHEA"/>
</dbReference>
<dbReference type="HAMAP" id="MF_00038">
    <property type="entry name" value="MraY"/>
    <property type="match status" value="1"/>
</dbReference>
<dbReference type="PROSITE" id="PS01347">
    <property type="entry name" value="MRAY_1"/>
    <property type="match status" value="1"/>
</dbReference>
<dbReference type="GO" id="GO:0009252">
    <property type="term" value="P:peptidoglycan biosynthetic process"/>
    <property type="evidence" value="ECO:0007669"/>
    <property type="project" value="UniProtKB-UniRule"/>
</dbReference>
<evidence type="ECO:0000256" key="4">
    <source>
        <dbReference type="ARBA" id="ARBA00022692"/>
    </source>
</evidence>
<dbReference type="NCBIfam" id="TIGR00445">
    <property type="entry name" value="mraY"/>
    <property type="match status" value="1"/>
</dbReference>
<evidence type="ECO:0000256" key="2">
    <source>
        <dbReference type="ARBA" id="ARBA00005583"/>
    </source>
</evidence>
<dbReference type="CDD" id="cd06852">
    <property type="entry name" value="GT_MraY"/>
    <property type="match status" value="1"/>
</dbReference>
<feature type="transmembrane region" description="Helical" evidence="7">
    <location>
        <begin position="75"/>
        <end position="98"/>
    </location>
</feature>
<accession>A0A2T2X6Z4</accession>